<protein>
    <submittedName>
        <fullName evidence="1">Uncharacterized protein</fullName>
    </submittedName>
</protein>
<proteinExistence type="predicted"/>
<dbReference type="EMBL" id="UGUS01000002">
    <property type="protein sequence ID" value="SUD28692.1"/>
    <property type="molecule type" value="Genomic_DNA"/>
</dbReference>
<sequence length="347" mass="38887">MVKRIQVKKAKPVLVIEEIRKNAVSSIQLGVEDFIMSRDVPGKEARAISAVRNLYSGVLLLFKYKIASLATTPEQARELIYVPGPILPEITDSGSIAWVPSPPSTNNTINTAQIEARLKSLNIYHDWTVIQALSNCRNALEHLHPTDSTSAIQSSIAALFPMLSRFIPQELGEHPAALLGDTWTTMLDTHELFRDAENAIKAEWERIGYPVQALEFLHTCKCPACASPLLQPARDDVENGVPIDSSDFQYECFACYQRGSLLDLLEYDFSLIHEDPFDEHGEPVCECQICNVRMYLMADGLCYWCGRQTVWPKCARCKNPLPDIAVLEGGALCDRCSEDDWHYQRGS</sequence>
<dbReference type="OrthoDB" id="5941857at2"/>
<evidence type="ECO:0000313" key="2">
    <source>
        <dbReference type="Proteomes" id="UP000255125"/>
    </source>
</evidence>
<name>A0A379I7M7_PSEFL</name>
<dbReference type="GeneID" id="70099366"/>
<organism evidence="1 2">
    <name type="scientific">Pseudomonas fluorescens</name>
    <dbReference type="NCBI Taxonomy" id="294"/>
    <lineage>
        <taxon>Bacteria</taxon>
        <taxon>Pseudomonadati</taxon>
        <taxon>Pseudomonadota</taxon>
        <taxon>Gammaproteobacteria</taxon>
        <taxon>Pseudomonadales</taxon>
        <taxon>Pseudomonadaceae</taxon>
        <taxon>Pseudomonas</taxon>
    </lineage>
</organism>
<reference evidence="1 2" key="1">
    <citation type="submission" date="2018-06" db="EMBL/GenBank/DDBJ databases">
        <authorList>
            <consortium name="Pathogen Informatics"/>
            <person name="Doyle S."/>
        </authorList>
    </citation>
    <scope>NUCLEOTIDE SEQUENCE [LARGE SCALE GENOMIC DNA]</scope>
    <source>
        <strain evidence="1 2">NCTC10392</strain>
    </source>
</reference>
<dbReference type="RefSeq" id="WP_051903207.1">
    <property type="nucleotide sequence ID" value="NZ_CP008896.1"/>
</dbReference>
<evidence type="ECO:0000313" key="1">
    <source>
        <dbReference type="EMBL" id="SUD28692.1"/>
    </source>
</evidence>
<dbReference type="AlphaFoldDB" id="A0A379I7M7"/>
<gene>
    <name evidence="1" type="ORF">NCTC10392_00906</name>
</gene>
<dbReference type="Proteomes" id="UP000255125">
    <property type="component" value="Unassembled WGS sequence"/>
</dbReference>
<accession>A0A379I7M7</accession>